<keyword evidence="2" id="KW-1185">Reference proteome</keyword>
<dbReference type="EMBL" id="BJYG01000093">
    <property type="protein sequence ID" value="GEN65338.1"/>
    <property type="molecule type" value="Genomic_DNA"/>
</dbReference>
<accession>A0A511XQU1</accession>
<sequence length="84" mass="9478">MFGRSDTGSERYPMIPSRQSERVSWIVATGLDMNQSVIWVGVSIQHVGVSHQDRSVTLIEIRATGKIKSQKLGIINRTNSYSEW</sequence>
<evidence type="ECO:0000313" key="2">
    <source>
        <dbReference type="Proteomes" id="UP000321746"/>
    </source>
</evidence>
<organism evidence="1 2">
    <name type="scientific">Acetobacter oeni</name>
    <dbReference type="NCBI Taxonomy" id="304077"/>
    <lineage>
        <taxon>Bacteria</taxon>
        <taxon>Pseudomonadati</taxon>
        <taxon>Pseudomonadota</taxon>
        <taxon>Alphaproteobacteria</taxon>
        <taxon>Acetobacterales</taxon>
        <taxon>Acetobacteraceae</taxon>
        <taxon>Acetobacter</taxon>
    </lineage>
</organism>
<dbReference type="Proteomes" id="UP000321746">
    <property type="component" value="Unassembled WGS sequence"/>
</dbReference>
<evidence type="ECO:0000313" key="1">
    <source>
        <dbReference type="EMBL" id="GEN65338.1"/>
    </source>
</evidence>
<proteinExistence type="predicted"/>
<name>A0A511XQU1_9PROT</name>
<dbReference type="AlphaFoldDB" id="A0A511XQU1"/>
<reference evidence="1 2" key="1">
    <citation type="submission" date="2019-07" db="EMBL/GenBank/DDBJ databases">
        <title>Whole genome shotgun sequence of Acetobacter oeni NBRC 105207.</title>
        <authorList>
            <person name="Hosoyama A."/>
            <person name="Uohara A."/>
            <person name="Ohji S."/>
            <person name="Ichikawa N."/>
        </authorList>
    </citation>
    <scope>NUCLEOTIDE SEQUENCE [LARGE SCALE GENOMIC DNA]</scope>
    <source>
        <strain evidence="1 2">NBRC 105207</strain>
    </source>
</reference>
<gene>
    <name evidence="1" type="ORF">AOE01nite_35620</name>
</gene>
<comment type="caution">
    <text evidence="1">The sequence shown here is derived from an EMBL/GenBank/DDBJ whole genome shotgun (WGS) entry which is preliminary data.</text>
</comment>
<protein>
    <submittedName>
        <fullName evidence="1">Uncharacterized protein</fullName>
    </submittedName>
</protein>